<evidence type="ECO:0000256" key="1">
    <source>
        <dbReference type="SAM" id="Phobius"/>
    </source>
</evidence>
<keyword evidence="1" id="KW-1133">Transmembrane helix</keyword>
<dbReference type="RefSeq" id="WP_406700690.1">
    <property type="nucleotide sequence ID" value="NZ_CP155447.1"/>
</dbReference>
<feature type="transmembrane region" description="Helical" evidence="1">
    <location>
        <begin position="86"/>
        <end position="108"/>
    </location>
</feature>
<sequence>MIIWSGLGFLVPVITFLCLLATEFLVEASAHDERYYQANGWPKLVGCIIAAVLVGPIGRLLNRRTGKILLDPETGKEVVVGRNNTFFFIPMEYWAPLLILLGFIFLFVKE</sequence>
<name>A0AAU7CQX0_9BACT</name>
<dbReference type="AlphaFoldDB" id="A0AAU7CQX0"/>
<organism evidence="2">
    <name type="scientific">Singulisphaera sp. Ch08</name>
    <dbReference type="NCBI Taxonomy" id="3120278"/>
    <lineage>
        <taxon>Bacteria</taxon>
        <taxon>Pseudomonadati</taxon>
        <taxon>Planctomycetota</taxon>
        <taxon>Planctomycetia</taxon>
        <taxon>Isosphaerales</taxon>
        <taxon>Isosphaeraceae</taxon>
        <taxon>Singulisphaera</taxon>
    </lineage>
</organism>
<evidence type="ECO:0000313" key="2">
    <source>
        <dbReference type="EMBL" id="XBH07853.1"/>
    </source>
</evidence>
<accession>A0AAU7CQX0</accession>
<protein>
    <submittedName>
        <fullName evidence="2">Uncharacterized protein</fullName>
    </submittedName>
</protein>
<feature type="transmembrane region" description="Helical" evidence="1">
    <location>
        <begin position="40"/>
        <end position="61"/>
    </location>
</feature>
<gene>
    <name evidence="2" type="ORF">V5E97_18020</name>
</gene>
<keyword evidence="1" id="KW-0472">Membrane</keyword>
<keyword evidence="1" id="KW-0812">Transmembrane</keyword>
<reference evidence="2" key="1">
    <citation type="submission" date="2024-05" db="EMBL/GenBank/DDBJ databases">
        <title>Planctomycetes of the genus Singulisphaera possess chitinolytic capabilities.</title>
        <authorList>
            <person name="Ivanova A."/>
        </authorList>
    </citation>
    <scope>NUCLEOTIDE SEQUENCE</scope>
    <source>
        <strain evidence="2">Ch08T</strain>
    </source>
</reference>
<proteinExistence type="predicted"/>
<dbReference type="EMBL" id="CP155447">
    <property type="protein sequence ID" value="XBH07853.1"/>
    <property type="molecule type" value="Genomic_DNA"/>
</dbReference>